<dbReference type="RefSeq" id="WP_345152086.1">
    <property type="nucleotide sequence ID" value="NZ_BAABEO010000020.1"/>
</dbReference>
<dbReference type="SUPFAM" id="SSF49785">
    <property type="entry name" value="Galactose-binding domain-like"/>
    <property type="match status" value="1"/>
</dbReference>
<dbReference type="Pfam" id="PF08530">
    <property type="entry name" value="PepX_C"/>
    <property type="match status" value="1"/>
</dbReference>
<dbReference type="EMBL" id="BAABEO010000020">
    <property type="protein sequence ID" value="GAA3691284.1"/>
    <property type="molecule type" value="Genomic_DNA"/>
</dbReference>
<dbReference type="InterPro" id="IPR050585">
    <property type="entry name" value="Xaa-Pro_dipeptidyl-ppase/CocE"/>
</dbReference>
<proteinExistence type="predicted"/>
<protein>
    <submittedName>
        <fullName evidence="3">CocE/NonD family hydrolase</fullName>
    </submittedName>
</protein>
<dbReference type="InterPro" id="IPR000383">
    <property type="entry name" value="Xaa-Pro-like_dom"/>
</dbReference>
<feature type="domain" description="Xaa-Pro dipeptidyl-peptidase C-terminal" evidence="2">
    <location>
        <begin position="326"/>
        <end position="574"/>
    </location>
</feature>
<evidence type="ECO:0000256" key="1">
    <source>
        <dbReference type="ARBA" id="ARBA00022801"/>
    </source>
</evidence>
<dbReference type="InterPro" id="IPR029058">
    <property type="entry name" value="AB_hydrolase_fold"/>
</dbReference>
<name>A0ABP7CIP9_9MICC</name>
<dbReference type="SUPFAM" id="SSF53474">
    <property type="entry name" value="alpha/beta-Hydrolases"/>
    <property type="match status" value="1"/>
</dbReference>
<dbReference type="SMART" id="SM00939">
    <property type="entry name" value="PepX_C"/>
    <property type="match status" value="1"/>
</dbReference>
<dbReference type="PANTHER" id="PTHR43056:SF10">
    <property type="entry name" value="COCE_NOND FAMILY, PUTATIVE (AFU_ORTHOLOGUE AFUA_7G00600)-RELATED"/>
    <property type="match status" value="1"/>
</dbReference>
<comment type="caution">
    <text evidence="3">The sequence shown here is derived from an EMBL/GenBank/DDBJ whole genome shotgun (WGS) entry which is preliminary data.</text>
</comment>
<keyword evidence="4" id="KW-1185">Reference proteome</keyword>
<dbReference type="InterPro" id="IPR013736">
    <property type="entry name" value="Xaa-Pro_dipept_C"/>
</dbReference>
<evidence type="ECO:0000259" key="2">
    <source>
        <dbReference type="SMART" id="SM00939"/>
    </source>
</evidence>
<dbReference type="GO" id="GO:0016787">
    <property type="term" value="F:hydrolase activity"/>
    <property type="evidence" value="ECO:0007669"/>
    <property type="project" value="UniProtKB-KW"/>
</dbReference>
<sequence>MKRQVLIEADVEMRLSDGAVLRSTVYRPDAPGRFPVLLTRTPYGRDLAVNSAYLNPATVAAGGFIVILQDVRGRHGSDGTFTPAEHEADDGAETVEWAANLPYSSGRVGMWGRSYFAETQWRAARRRPQGLAALAPGICAAGNADNGALFRGGAFELGTRLSWGQGSIGLEEIRRECEGDPARLARELDIWNELDARFADGSAYATLPLNELKSQANGFLQSVILPSASEDPGGELSRAWDWPVREPVPLPTLHIGGWFDIFLPNTLAQYRTQLEASGRNAAPRPRLILGPWSHTNFTGIFPDVAFGATASSAAVNGLGDLSSIHARWFEHVLNEGPEPEMPDVLVYFMGENRWRAFDELPEPDSRLDLFLGRHGSLQASPGISGAEEYSYDPLDPVPTTGGATMHLGADLAGPAEQGAVESRDDVLVFSTSPLEEPLTVFGEVTATLFANSSAVDTDFVVRLCRVTPDGRSIGLADGIVRASWRDACAGDGVFRAGPPPRPLVPGQPEEFSISLWSTACTFQAGDSIRIQVTSSCHPRWDRNLNTGVRAADSSVPVVARQRIMLGGDTPSRISLGTLSGGPLTHRP</sequence>
<keyword evidence="1 3" id="KW-0378">Hydrolase</keyword>
<dbReference type="NCBIfam" id="TIGR00976">
    <property type="entry name" value="CocE_NonD"/>
    <property type="match status" value="1"/>
</dbReference>
<organism evidence="3 4">
    <name type="scientific">Arthrobacter ginkgonis</name>
    <dbReference type="NCBI Taxonomy" id="1630594"/>
    <lineage>
        <taxon>Bacteria</taxon>
        <taxon>Bacillati</taxon>
        <taxon>Actinomycetota</taxon>
        <taxon>Actinomycetes</taxon>
        <taxon>Micrococcales</taxon>
        <taxon>Micrococcaceae</taxon>
        <taxon>Arthrobacter</taxon>
    </lineage>
</organism>
<dbReference type="PANTHER" id="PTHR43056">
    <property type="entry name" value="PEPTIDASE S9 PROLYL OLIGOPEPTIDASE"/>
    <property type="match status" value="1"/>
</dbReference>
<dbReference type="Gene3D" id="1.10.3020.10">
    <property type="entry name" value="alpha-amino acid ester hydrolase ( Helical cap domain)"/>
    <property type="match status" value="1"/>
</dbReference>
<evidence type="ECO:0000313" key="4">
    <source>
        <dbReference type="Proteomes" id="UP001500752"/>
    </source>
</evidence>
<dbReference type="InterPro" id="IPR005674">
    <property type="entry name" value="CocE/Ser_esterase"/>
</dbReference>
<dbReference type="InterPro" id="IPR008979">
    <property type="entry name" value="Galactose-bd-like_sf"/>
</dbReference>
<accession>A0ABP7CIP9</accession>
<evidence type="ECO:0000313" key="3">
    <source>
        <dbReference type="EMBL" id="GAA3691284.1"/>
    </source>
</evidence>
<dbReference type="Gene3D" id="2.60.120.260">
    <property type="entry name" value="Galactose-binding domain-like"/>
    <property type="match status" value="1"/>
</dbReference>
<dbReference type="Pfam" id="PF02129">
    <property type="entry name" value="Peptidase_S15"/>
    <property type="match status" value="1"/>
</dbReference>
<dbReference type="Gene3D" id="3.40.50.1820">
    <property type="entry name" value="alpha/beta hydrolase"/>
    <property type="match status" value="1"/>
</dbReference>
<gene>
    <name evidence="3" type="ORF">GCM10023081_30930</name>
</gene>
<reference evidence="4" key="1">
    <citation type="journal article" date="2019" name="Int. J. Syst. Evol. Microbiol.">
        <title>The Global Catalogue of Microorganisms (GCM) 10K type strain sequencing project: providing services to taxonomists for standard genome sequencing and annotation.</title>
        <authorList>
            <consortium name="The Broad Institute Genomics Platform"/>
            <consortium name="The Broad Institute Genome Sequencing Center for Infectious Disease"/>
            <person name="Wu L."/>
            <person name="Ma J."/>
        </authorList>
    </citation>
    <scope>NUCLEOTIDE SEQUENCE [LARGE SCALE GENOMIC DNA]</scope>
    <source>
        <strain evidence="4">JCM 30742</strain>
    </source>
</reference>
<dbReference type="Proteomes" id="UP001500752">
    <property type="component" value="Unassembled WGS sequence"/>
</dbReference>